<evidence type="ECO:0000313" key="1">
    <source>
        <dbReference type="EMBL" id="CAB4143684.1"/>
    </source>
</evidence>
<name>A0A6J5MAB8_9CAUD</name>
<proteinExistence type="predicted"/>
<protein>
    <submittedName>
        <fullName evidence="1">Uncharacterized protein</fullName>
    </submittedName>
</protein>
<gene>
    <name evidence="1" type="ORF">UFOVP449_250</name>
</gene>
<organism evidence="1">
    <name type="scientific">uncultured Caudovirales phage</name>
    <dbReference type="NCBI Taxonomy" id="2100421"/>
    <lineage>
        <taxon>Viruses</taxon>
        <taxon>Duplodnaviria</taxon>
        <taxon>Heunggongvirae</taxon>
        <taxon>Uroviricota</taxon>
        <taxon>Caudoviricetes</taxon>
        <taxon>Peduoviridae</taxon>
        <taxon>Maltschvirus</taxon>
        <taxon>Maltschvirus maltsch</taxon>
    </lineage>
</organism>
<dbReference type="EMBL" id="LR796420">
    <property type="protein sequence ID" value="CAB4143684.1"/>
    <property type="molecule type" value="Genomic_DNA"/>
</dbReference>
<accession>A0A6J5MAB8</accession>
<sequence length="61" mass="7137">MTTETKFKVGDKAWKPKGYKFPCTIVSVFTTTHGDVRVVAEMEEYGLLHIFNEQQLEHYEK</sequence>
<reference evidence="1" key="1">
    <citation type="submission" date="2020-04" db="EMBL/GenBank/DDBJ databases">
        <authorList>
            <person name="Chiriac C."/>
            <person name="Salcher M."/>
            <person name="Ghai R."/>
            <person name="Kavagutti S V."/>
        </authorList>
    </citation>
    <scope>NUCLEOTIDE SEQUENCE</scope>
</reference>